<dbReference type="GO" id="GO:0003723">
    <property type="term" value="F:RNA binding"/>
    <property type="evidence" value="ECO:0007669"/>
    <property type="project" value="TreeGrafter"/>
</dbReference>
<dbReference type="PANTHER" id="PTHR44163">
    <property type="entry name" value="U3 SMALL NUCLEOLAR RNA-ASSOCIATED PROTEIN 4 HOMOLOG"/>
    <property type="match status" value="1"/>
</dbReference>
<dbReference type="Gene3D" id="2.130.10.10">
    <property type="entry name" value="YVTN repeat-like/Quinoprotein amine dehydrogenase"/>
    <property type="match status" value="3"/>
</dbReference>
<dbReference type="Pfam" id="PF00400">
    <property type="entry name" value="WD40"/>
    <property type="match status" value="1"/>
</dbReference>
<sequence>MCDFLVHRTHLYKPRLSSILSLAHNHHQNSSSNHLLAVLRSDHSIELWNTHDSFTLERTIQPRNASHSPELVLWLEKYLITAGLDGQLIVYDPITFEILTSCHAAGGAIWSITKHETTRRIAVGTETGHVNIYQLDEDASQFSLATSVCKQAARIVSLAWHTTDDDFLVAGSINRIYICSTKQNRAIQQINVGKLSSTSNRRGQKDTIIWCLAVTDDYTVFSGDSSGRTCVWDAVYGTLIRSFQTHRADVLCMTLSSDEQTLFCSGVDSVIVRIELVSPKSSSSSSSSTTTTAAAANDSTKQWIKTISIHSHTHDVRSLTLIPSRFATIRKKENKLSNKLMLISGGLDARLLVHDIIRDNSKPPILWRKCFNFTQHQNKIHQKGNYFLFTYRDYIELWSLGKEGGINEYGEDILERAPKNLVQIKTKHQARIDTVAMKIKKIKDEEQIIIAMGDTIGLHVYVIQGLDPQSQLSVTPIKTYTNEQDVEQTFSSITNIIQLHFNSSTLFALTSCSQLYCFSLSSYKLNHIISCLPSTLRFEVSSKYIATADRYGHVTIYLNSTYNILTQLPQQTYQCTAMSFCNDRLACAYANRSLIEYDIQQNEYSDWTRKYLVRMPLQWFSERSPIINLFYDTKDKLFVIDSTYLSIIERGKKMPGTYTKIFNNTNQINSPIHVCKQFKYLLHVTLLSSTQLFIVELLPSIVEQCLPPALKRKRFGT</sequence>
<gene>
    <name evidence="2" type="ORF">OTI717_LOCUS18562</name>
    <name evidence="1" type="ORF">RFH988_LOCUS7993</name>
</gene>
<accession>A0A813YAQ8</accession>
<dbReference type="AlphaFoldDB" id="A0A813YAQ8"/>
<dbReference type="InterPro" id="IPR046351">
    <property type="entry name" value="UTP4"/>
</dbReference>
<dbReference type="Proteomes" id="UP000663823">
    <property type="component" value="Unassembled WGS sequence"/>
</dbReference>
<reference evidence="1" key="1">
    <citation type="submission" date="2021-02" db="EMBL/GenBank/DDBJ databases">
        <authorList>
            <person name="Nowell W R."/>
        </authorList>
    </citation>
    <scope>NUCLEOTIDE SEQUENCE</scope>
</reference>
<dbReference type="GO" id="GO:0000462">
    <property type="term" value="P:maturation of SSU-rRNA from tricistronic rRNA transcript (SSU-rRNA, 5.8S rRNA, LSU-rRNA)"/>
    <property type="evidence" value="ECO:0007669"/>
    <property type="project" value="InterPro"/>
</dbReference>
<evidence type="ECO:0000313" key="2">
    <source>
        <dbReference type="EMBL" id="CAF3806190.1"/>
    </source>
</evidence>
<dbReference type="InterPro" id="IPR015943">
    <property type="entry name" value="WD40/YVTN_repeat-like_dom_sf"/>
</dbReference>
<proteinExistence type="predicted"/>
<dbReference type="EMBL" id="CAJNOO010000262">
    <property type="protein sequence ID" value="CAF0881544.1"/>
    <property type="molecule type" value="Genomic_DNA"/>
</dbReference>
<dbReference type="InterPro" id="IPR036322">
    <property type="entry name" value="WD40_repeat_dom_sf"/>
</dbReference>
<name>A0A813YAQ8_9BILA</name>
<dbReference type="GO" id="GO:0032040">
    <property type="term" value="C:small-subunit processome"/>
    <property type="evidence" value="ECO:0007669"/>
    <property type="project" value="TreeGrafter"/>
</dbReference>
<dbReference type="SUPFAM" id="SSF50978">
    <property type="entry name" value="WD40 repeat-like"/>
    <property type="match status" value="2"/>
</dbReference>
<dbReference type="EMBL" id="CAJOAX010002582">
    <property type="protein sequence ID" value="CAF3806190.1"/>
    <property type="molecule type" value="Genomic_DNA"/>
</dbReference>
<dbReference type="OrthoDB" id="8883818at2759"/>
<dbReference type="PANTHER" id="PTHR44163:SF1">
    <property type="entry name" value="U3 SMALL NUCLEOLAR RNA-ASSOCIATED PROTEIN 4 HOMOLOG"/>
    <property type="match status" value="1"/>
</dbReference>
<dbReference type="GO" id="GO:0030686">
    <property type="term" value="C:90S preribosome"/>
    <property type="evidence" value="ECO:0007669"/>
    <property type="project" value="InterPro"/>
</dbReference>
<comment type="caution">
    <text evidence="1">The sequence shown here is derived from an EMBL/GenBank/DDBJ whole genome shotgun (WGS) entry which is preliminary data.</text>
</comment>
<evidence type="ECO:0000313" key="3">
    <source>
        <dbReference type="Proteomes" id="UP000663882"/>
    </source>
</evidence>
<protein>
    <submittedName>
        <fullName evidence="1">Uncharacterized protein</fullName>
    </submittedName>
</protein>
<dbReference type="InterPro" id="IPR001680">
    <property type="entry name" value="WD40_rpt"/>
</dbReference>
<dbReference type="SMART" id="SM00320">
    <property type="entry name" value="WD40"/>
    <property type="match status" value="7"/>
</dbReference>
<dbReference type="GO" id="GO:0034455">
    <property type="term" value="C:t-UTP complex"/>
    <property type="evidence" value="ECO:0007669"/>
    <property type="project" value="TreeGrafter"/>
</dbReference>
<evidence type="ECO:0000313" key="1">
    <source>
        <dbReference type="EMBL" id="CAF0881544.1"/>
    </source>
</evidence>
<organism evidence="1 3">
    <name type="scientific">Rotaria sordida</name>
    <dbReference type="NCBI Taxonomy" id="392033"/>
    <lineage>
        <taxon>Eukaryota</taxon>
        <taxon>Metazoa</taxon>
        <taxon>Spiralia</taxon>
        <taxon>Gnathifera</taxon>
        <taxon>Rotifera</taxon>
        <taxon>Eurotatoria</taxon>
        <taxon>Bdelloidea</taxon>
        <taxon>Philodinida</taxon>
        <taxon>Philodinidae</taxon>
        <taxon>Rotaria</taxon>
    </lineage>
</organism>
<dbReference type="Proteomes" id="UP000663882">
    <property type="component" value="Unassembled WGS sequence"/>
</dbReference>